<evidence type="ECO:0000256" key="1">
    <source>
        <dbReference type="SAM" id="MobiDB-lite"/>
    </source>
</evidence>
<proteinExistence type="predicted"/>
<feature type="region of interest" description="Disordered" evidence="1">
    <location>
        <begin position="1"/>
        <end position="28"/>
    </location>
</feature>
<dbReference type="EMBL" id="FQNC01000049">
    <property type="protein sequence ID" value="SGY84805.1"/>
    <property type="molecule type" value="Genomic_DNA"/>
</dbReference>
<sequence length="56" mass="5985">MLARILHDVTKASPSQDPAIKSTRRPSLAPVHPFSFSPSSSILHSTPNAIKASCTE</sequence>
<protein>
    <submittedName>
        <fullName evidence="2">BQ5605_C009g05720 protein</fullName>
    </submittedName>
</protein>
<reference evidence="2 3" key="1">
    <citation type="submission" date="2016-11" db="EMBL/GenBank/DDBJ databases">
        <authorList>
            <person name="Jaros S."/>
            <person name="Januszkiewicz K."/>
            <person name="Wedrychowicz H."/>
        </authorList>
    </citation>
    <scope>NUCLEOTIDE SEQUENCE [LARGE SCALE GENOMIC DNA]</scope>
</reference>
<organism evidence="2 3">
    <name type="scientific">Microbotryum silenes-dioicae</name>
    <dbReference type="NCBI Taxonomy" id="796604"/>
    <lineage>
        <taxon>Eukaryota</taxon>
        <taxon>Fungi</taxon>
        <taxon>Dikarya</taxon>
        <taxon>Basidiomycota</taxon>
        <taxon>Pucciniomycotina</taxon>
        <taxon>Microbotryomycetes</taxon>
        <taxon>Microbotryales</taxon>
        <taxon>Microbotryaceae</taxon>
        <taxon>Microbotryum</taxon>
    </lineage>
</organism>
<dbReference type="Proteomes" id="UP000249464">
    <property type="component" value="Unassembled WGS sequence"/>
</dbReference>
<accession>A0A2X0PF99</accession>
<gene>
    <name evidence="2" type="primary">BQ5605_C009g05720</name>
    <name evidence="2" type="ORF">BQ5605_C009G05720</name>
</gene>
<feature type="compositionally biased region" description="Basic and acidic residues" evidence="1">
    <location>
        <begin position="1"/>
        <end position="10"/>
    </location>
</feature>
<evidence type="ECO:0000313" key="2">
    <source>
        <dbReference type="EMBL" id="SGY84805.1"/>
    </source>
</evidence>
<evidence type="ECO:0000313" key="3">
    <source>
        <dbReference type="Proteomes" id="UP000249464"/>
    </source>
</evidence>
<name>A0A2X0PF99_9BASI</name>
<keyword evidence="3" id="KW-1185">Reference proteome</keyword>
<dbReference type="AlphaFoldDB" id="A0A2X0PF99"/>